<feature type="region of interest" description="Disordered" evidence="1">
    <location>
        <begin position="1"/>
        <end position="27"/>
    </location>
</feature>
<reference evidence="3" key="2">
    <citation type="submission" date="2022-06" db="UniProtKB">
        <authorList>
            <consortium name="EnsemblMetazoa"/>
        </authorList>
    </citation>
    <scope>IDENTIFICATION</scope>
    <source>
        <strain evidence="3">p50T (Dazao)</strain>
    </source>
</reference>
<proteinExistence type="predicted"/>
<evidence type="ECO:0000313" key="3">
    <source>
        <dbReference type="EnsemblMetazoa" id="XP_037872764.1"/>
    </source>
</evidence>
<dbReference type="InterPro" id="IPR055469">
    <property type="entry name" value="DUF7041"/>
</dbReference>
<dbReference type="Proteomes" id="UP000005204">
    <property type="component" value="Unassembled WGS sequence"/>
</dbReference>
<accession>A0A8R2R3R4</accession>
<reference evidence="4" key="1">
    <citation type="journal article" date="2008" name="Insect Biochem. Mol. Biol.">
        <title>The genome of a lepidopteran model insect, the silkworm Bombyx mori.</title>
        <authorList>
            <consortium name="International Silkworm Genome Consortium"/>
        </authorList>
    </citation>
    <scope>NUCLEOTIDE SEQUENCE [LARGE SCALE GENOMIC DNA]</scope>
    <source>
        <strain evidence="4">p50T</strain>
    </source>
</reference>
<dbReference type="AlphaFoldDB" id="A0A8R2R3R4"/>
<keyword evidence="4" id="KW-1185">Reference proteome</keyword>
<organism evidence="3 4">
    <name type="scientific">Bombyx mori</name>
    <name type="common">Silk moth</name>
    <dbReference type="NCBI Taxonomy" id="7091"/>
    <lineage>
        <taxon>Eukaryota</taxon>
        <taxon>Metazoa</taxon>
        <taxon>Ecdysozoa</taxon>
        <taxon>Arthropoda</taxon>
        <taxon>Hexapoda</taxon>
        <taxon>Insecta</taxon>
        <taxon>Pterygota</taxon>
        <taxon>Neoptera</taxon>
        <taxon>Endopterygota</taxon>
        <taxon>Lepidoptera</taxon>
        <taxon>Glossata</taxon>
        <taxon>Ditrysia</taxon>
        <taxon>Bombycoidea</taxon>
        <taxon>Bombycidae</taxon>
        <taxon>Bombycinae</taxon>
        <taxon>Bombyx</taxon>
    </lineage>
</organism>
<dbReference type="Pfam" id="PF23055">
    <property type="entry name" value="DUF7041"/>
    <property type="match status" value="1"/>
</dbReference>
<protein>
    <recommendedName>
        <fullName evidence="2">DUF7041 domain-containing protein</fullName>
    </recommendedName>
</protein>
<evidence type="ECO:0000256" key="1">
    <source>
        <dbReference type="SAM" id="MobiDB-lite"/>
    </source>
</evidence>
<evidence type="ECO:0000313" key="4">
    <source>
        <dbReference type="Proteomes" id="UP000005204"/>
    </source>
</evidence>
<sequence>MSSEDSDTTLSQTTPHKKISKNEVPISVDPSGNPAELFRVGVRIPPFWPEKPLIWFCQIEGQFNMARITDDLTKFHYVLSNLDRQYAVEVEDVITSPPATKKYEYLKSELIKRLSVSKEKKVKQLLQSEELGDRKPSQFLRHLRQLAGPTIPDDFLRSIWTSRLPDNLQTIIASQMTLSLIELADLADRVHDIAPSAPQVAATSSREDSALEIMARQITELTKQVSALTMEVHTRSRSRNRQQLHDRRRTPTRRSQSNYKRFPLCWYHFKFGQQAKTCIQPCDYTPSENIRGSR</sequence>
<evidence type="ECO:0000259" key="2">
    <source>
        <dbReference type="Pfam" id="PF23055"/>
    </source>
</evidence>
<dbReference type="PANTHER" id="PTHR33327">
    <property type="entry name" value="ENDONUCLEASE"/>
    <property type="match status" value="1"/>
</dbReference>
<feature type="compositionally biased region" description="Basic residues" evidence="1">
    <location>
        <begin position="235"/>
        <end position="252"/>
    </location>
</feature>
<feature type="domain" description="DUF7041" evidence="2">
    <location>
        <begin position="44"/>
        <end position="127"/>
    </location>
</feature>
<dbReference type="EnsemblMetazoa" id="XM_038016836.1">
    <property type="protein sequence ID" value="XP_037872764.1"/>
    <property type="gene ID" value="LOC119629763"/>
</dbReference>
<name>A0A8R2R3R4_BOMMO</name>
<dbReference type="PANTHER" id="PTHR33327:SF3">
    <property type="entry name" value="RNA-DIRECTED DNA POLYMERASE"/>
    <property type="match status" value="1"/>
</dbReference>
<feature type="region of interest" description="Disordered" evidence="1">
    <location>
        <begin position="231"/>
        <end position="256"/>
    </location>
</feature>